<dbReference type="AlphaFoldDB" id="A0A345BZ29"/>
<dbReference type="KEGG" id="rue:DT065_09410"/>
<dbReference type="RefSeq" id="WP_114372789.1">
    <property type="nucleotide sequence ID" value="NZ_CP031092.1"/>
</dbReference>
<feature type="signal peptide" evidence="1">
    <location>
        <begin position="1"/>
        <end position="21"/>
    </location>
</feature>
<sequence>MKKTFGLLLVMPLILAGCFGANEDVAYDDASEVLTRELQDEGVTGVEIASREATSIIEQGEDHYLIQGQMETGAGPGEYQVDLEYDADGYWYEIYWVIY</sequence>
<evidence type="ECO:0000313" key="3">
    <source>
        <dbReference type="Proteomes" id="UP000252100"/>
    </source>
</evidence>
<organism evidence="2 3">
    <name type="scientific">Salicibibacter kimchii</name>
    <dbReference type="NCBI Taxonomy" id="2099786"/>
    <lineage>
        <taxon>Bacteria</taxon>
        <taxon>Bacillati</taxon>
        <taxon>Bacillota</taxon>
        <taxon>Bacilli</taxon>
        <taxon>Bacillales</taxon>
        <taxon>Bacillaceae</taxon>
        <taxon>Salicibibacter</taxon>
    </lineage>
</organism>
<gene>
    <name evidence="2" type="ORF">DT065_09410</name>
</gene>
<name>A0A345BZ29_9BACI</name>
<dbReference type="OrthoDB" id="9838067at2"/>
<evidence type="ECO:0000256" key="1">
    <source>
        <dbReference type="SAM" id="SignalP"/>
    </source>
</evidence>
<dbReference type="Proteomes" id="UP000252100">
    <property type="component" value="Chromosome"/>
</dbReference>
<protein>
    <submittedName>
        <fullName evidence="2">Uncharacterized protein</fullName>
    </submittedName>
</protein>
<accession>A0A345BZ29</accession>
<keyword evidence="1" id="KW-0732">Signal</keyword>
<proteinExistence type="predicted"/>
<reference evidence="2 3" key="1">
    <citation type="journal article" date="2018" name="J. Microbiol.">
        <title>Salicibibacter kimchii gen. nov., sp. nov., a moderately halophilic and alkalitolerant bacterium in the family Bacillaceae, isolated from kimchi.</title>
        <authorList>
            <person name="Jang J.Y."/>
            <person name="Oh Y.J."/>
            <person name="Lim S.K."/>
            <person name="Park H.K."/>
            <person name="Lee C."/>
            <person name="Kim J.Y."/>
            <person name="Lee M.A."/>
            <person name="Choi H.J."/>
        </authorList>
    </citation>
    <scope>NUCLEOTIDE SEQUENCE [LARGE SCALE GENOMIC DNA]</scope>
    <source>
        <strain evidence="2 3">NKC1-1</strain>
    </source>
</reference>
<feature type="chain" id="PRO_5038465594" evidence="1">
    <location>
        <begin position="22"/>
        <end position="99"/>
    </location>
</feature>
<evidence type="ECO:0000313" key="2">
    <source>
        <dbReference type="EMBL" id="AXF56210.1"/>
    </source>
</evidence>
<dbReference type="EMBL" id="CP031092">
    <property type="protein sequence ID" value="AXF56210.1"/>
    <property type="molecule type" value="Genomic_DNA"/>
</dbReference>
<dbReference type="PROSITE" id="PS51257">
    <property type="entry name" value="PROKAR_LIPOPROTEIN"/>
    <property type="match status" value="1"/>
</dbReference>
<keyword evidence="3" id="KW-1185">Reference proteome</keyword>